<evidence type="ECO:0000256" key="3">
    <source>
        <dbReference type="ARBA" id="ARBA00022801"/>
    </source>
</evidence>
<dbReference type="InterPro" id="IPR036866">
    <property type="entry name" value="RibonucZ/Hydroxyglut_hydro"/>
</dbReference>
<dbReference type="CDD" id="cd06262">
    <property type="entry name" value="metallo-hydrolase-like_MBL-fold"/>
    <property type="match status" value="1"/>
</dbReference>
<keyword evidence="3" id="KW-0378">Hydrolase</keyword>
<evidence type="ECO:0000313" key="6">
    <source>
        <dbReference type="EMBL" id="MCC2189022.1"/>
    </source>
</evidence>
<dbReference type="AlphaFoldDB" id="A0AAE3DQZ0"/>
<keyword evidence="4" id="KW-0862">Zinc</keyword>
<dbReference type="InterPro" id="IPR001279">
    <property type="entry name" value="Metallo-B-lactamas"/>
</dbReference>
<dbReference type="RefSeq" id="WP_227614473.1">
    <property type="nucleotide sequence ID" value="NZ_JAJEPR010000005.1"/>
</dbReference>
<dbReference type="PANTHER" id="PTHR46233:SF3">
    <property type="entry name" value="HYDROXYACYLGLUTATHIONE HYDROLASE GLOC"/>
    <property type="match status" value="1"/>
</dbReference>
<dbReference type="Pfam" id="PF00753">
    <property type="entry name" value="Lactamase_B"/>
    <property type="match status" value="1"/>
</dbReference>
<dbReference type="Proteomes" id="UP001197875">
    <property type="component" value="Unassembled WGS sequence"/>
</dbReference>
<dbReference type="SMART" id="SM00849">
    <property type="entry name" value="Lactamase_B"/>
    <property type="match status" value="1"/>
</dbReference>
<organism evidence="6 7">
    <name type="scientific">Fusicatenibacter faecihominis</name>
    <dbReference type="NCBI Taxonomy" id="2881276"/>
    <lineage>
        <taxon>Bacteria</taxon>
        <taxon>Bacillati</taxon>
        <taxon>Bacillota</taxon>
        <taxon>Clostridia</taxon>
        <taxon>Lachnospirales</taxon>
        <taxon>Lachnospiraceae</taxon>
        <taxon>Fusicatenibacter</taxon>
    </lineage>
</organism>
<keyword evidence="7" id="KW-1185">Reference proteome</keyword>
<evidence type="ECO:0000256" key="4">
    <source>
        <dbReference type="ARBA" id="ARBA00022833"/>
    </source>
</evidence>
<evidence type="ECO:0000256" key="2">
    <source>
        <dbReference type="ARBA" id="ARBA00022723"/>
    </source>
</evidence>
<reference evidence="6 7" key="1">
    <citation type="submission" date="2021-10" db="EMBL/GenBank/DDBJ databases">
        <title>Anaerobic single-cell dispensing facilitates the cultivation of human gut bacteria.</title>
        <authorList>
            <person name="Afrizal A."/>
        </authorList>
    </citation>
    <scope>NUCLEOTIDE SEQUENCE [LARGE SCALE GENOMIC DNA]</scope>
    <source>
        <strain evidence="6 7">CLA-AA-H277</strain>
    </source>
</reference>
<dbReference type="SUPFAM" id="SSF56281">
    <property type="entry name" value="Metallo-hydrolase/oxidoreductase"/>
    <property type="match status" value="1"/>
</dbReference>
<proteinExistence type="predicted"/>
<evidence type="ECO:0000259" key="5">
    <source>
        <dbReference type="SMART" id="SM00849"/>
    </source>
</evidence>
<dbReference type="InterPro" id="IPR051453">
    <property type="entry name" value="MBL_Glyoxalase_II"/>
</dbReference>
<sequence>MSEAKKMKLVELHLGPIRTNCYLVIQTEKKEALIIDPGDGAATVAAKLTEEGVTPKAILLTHGHRDHIGAVPELRKHYGIPVYVGAEDQEMLGDADKNLSTGLFGKPMTLQADQLLKDKDQLELAGFSIQVFHTPGHTPGGCCFYFPEEQVLFSGDTLFCGSVGRTDFPGGSSSALVTSVRRLLKELPAETEVYPGHENDTSIEQERCWNPYA</sequence>
<dbReference type="EMBL" id="JAJEPR010000005">
    <property type="protein sequence ID" value="MCC2189022.1"/>
    <property type="molecule type" value="Genomic_DNA"/>
</dbReference>
<dbReference type="Gene3D" id="3.60.15.10">
    <property type="entry name" value="Ribonuclease Z/Hydroxyacylglutathione hydrolase-like"/>
    <property type="match status" value="1"/>
</dbReference>
<feature type="domain" description="Metallo-beta-lactamase" evidence="5">
    <location>
        <begin position="18"/>
        <end position="197"/>
    </location>
</feature>
<keyword evidence="2" id="KW-0479">Metal-binding</keyword>
<protein>
    <submittedName>
        <fullName evidence="6">MBL fold metallo-hydrolase</fullName>
    </submittedName>
</protein>
<evidence type="ECO:0000313" key="7">
    <source>
        <dbReference type="Proteomes" id="UP001197875"/>
    </source>
</evidence>
<dbReference type="PANTHER" id="PTHR46233">
    <property type="entry name" value="HYDROXYACYLGLUTATHIONE HYDROLASE GLOC"/>
    <property type="match status" value="1"/>
</dbReference>
<comment type="caution">
    <text evidence="6">The sequence shown here is derived from an EMBL/GenBank/DDBJ whole genome shotgun (WGS) entry which is preliminary data.</text>
</comment>
<evidence type="ECO:0000256" key="1">
    <source>
        <dbReference type="ARBA" id="ARBA00001947"/>
    </source>
</evidence>
<gene>
    <name evidence="6" type="ORF">LKD71_04135</name>
</gene>
<dbReference type="GO" id="GO:0046872">
    <property type="term" value="F:metal ion binding"/>
    <property type="evidence" value="ECO:0007669"/>
    <property type="project" value="UniProtKB-KW"/>
</dbReference>
<dbReference type="GO" id="GO:0016787">
    <property type="term" value="F:hydrolase activity"/>
    <property type="evidence" value="ECO:0007669"/>
    <property type="project" value="UniProtKB-KW"/>
</dbReference>
<accession>A0AAE3DQZ0</accession>
<name>A0AAE3DQZ0_9FIRM</name>
<comment type="cofactor">
    <cofactor evidence="1">
        <name>Zn(2+)</name>
        <dbReference type="ChEBI" id="CHEBI:29105"/>
    </cofactor>
</comment>